<dbReference type="Proteomes" id="UP000196125">
    <property type="component" value="Unassembled WGS sequence"/>
</dbReference>
<dbReference type="Gene3D" id="1.20.144.10">
    <property type="entry name" value="Phosphatidic acid phosphatase type 2/haloperoxidase"/>
    <property type="match status" value="1"/>
</dbReference>
<evidence type="ECO:0000313" key="4">
    <source>
        <dbReference type="Proteomes" id="UP000196125"/>
    </source>
</evidence>
<accession>A0A1Y6INJ9</accession>
<name>A0A1Y6INJ9_9VIBR</name>
<evidence type="ECO:0000259" key="1">
    <source>
        <dbReference type="SMART" id="SM00014"/>
    </source>
</evidence>
<dbReference type="SMART" id="SM00014">
    <property type="entry name" value="acidPPc"/>
    <property type="match status" value="1"/>
</dbReference>
<dbReference type="InterPro" id="IPR000326">
    <property type="entry name" value="PAP2/HPO"/>
</dbReference>
<reference evidence="2 5" key="2">
    <citation type="submission" date="2023-11" db="EMBL/GenBank/DDBJ databases">
        <title>Plant-associative lifestyle of Vibrio porteresiae and its evolutionary dynamics.</title>
        <authorList>
            <person name="Rameshkumar N."/>
            <person name="Kirti K."/>
        </authorList>
    </citation>
    <scope>NUCLEOTIDE SEQUENCE [LARGE SCALE GENOMIC DNA]</scope>
    <source>
        <strain evidence="2 5">MSSRF38</strain>
    </source>
</reference>
<reference evidence="3 4" key="1">
    <citation type="submission" date="2017-05" db="EMBL/GenBank/DDBJ databases">
        <authorList>
            <person name="Song R."/>
            <person name="Chenine A.L."/>
            <person name="Ruprecht R.M."/>
        </authorList>
    </citation>
    <scope>NUCLEOTIDE SEQUENCE [LARGE SCALE GENOMIC DNA]</scope>
    <source>
        <strain evidence="3 4">CECT 7927</strain>
    </source>
</reference>
<dbReference type="AlphaFoldDB" id="A0A1Y6INJ9"/>
<dbReference type="EMBL" id="FXXI01000001">
    <property type="protein sequence ID" value="SMR99226.1"/>
    <property type="molecule type" value="Genomic_DNA"/>
</dbReference>
<organism evidence="3 4">
    <name type="scientific">Vibrio mangrovi</name>
    <dbReference type="NCBI Taxonomy" id="474394"/>
    <lineage>
        <taxon>Bacteria</taxon>
        <taxon>Pseudomonadati</taxon>
        <taxon>Pseudomonadota</taxon>
        <taxon>Gammaproteobacteria</taxon>
        <taxon>Vibrionales</taxon>
        <taxon>Vibrionaceae</taxon>
        <taxon>Vibrio</taxon>
    </lineage>
</organism>
<proteinExistence type="predicted"/>
<dbReference type="EMBL" id="JAWRCO010000001">
    <property type="protein sequence ID" value="MDW6003978.1"/>
    <property type="molecule type" value="Genomic_DNA"/>
</dbReference>
<dbReference type="InterPro" id="IPR036938">
    <property type="entry name" value="PAP2/HPO_sf"/>
</dbReference>
<keyword evidence="5" id="KW-1185">Reference proteome</keyword>
<sequence length="184" mass="20088">MNNMVRFFLFSLTFLFFLTTPNLVRAGGQLTHTGDIAEITVPLTAGVISLWKDDTEGFYQLVEGALYTAAATHTLKALTHERRPNGSGFDSFPSGHVSAVTQGAAYLHFRYGLEYGLPAYGVAAFVAHSRVESHKHSWYDVGAGAVLAIGIQYAVTEMGYSLTQVSVLPYTHDDEVGIIAHVRF</sequence>
<feature type="domain" description="Phosphatidic acid phosphatase type 2/haloperoxidase" evidence="1">
    <location>
        <begin position="56"/>
        <end position="156"/>
    </location>
</feature>
<dbReference type="SUPFAM" id="SSF48317">
    <property type="entry name" value="Acid phosphatase/Vanadium-dependent haloperoxidase"/>
    <property type="match status" value="1"/>
</dbReference>
<evidence type="ECO:0000313" key="5">
    <source>
        <dbReference type="Proteomes" id="UP001283366"/>
    </source>
</evidence>
<protein>
    <submittedName>
        <fullName evidence="3">Lipid A 1-phosphatase</fullName>
    </submittedName>
    <submittedName>
        <fullName evidence="2">Phosphatase PAP2 family protein</fullName>
    </submittedName>
</protein>
<dbReference type="CDD" id="cd03394">
    <property type="entry name" value="PAP2_like_5"/>
    <property type="match status" value="1"/>
</dbReference>
<dbReference type="RefSeq" id="WP_234993518.1">
    <property type="nucleotide sequence ID" value="NZ_AP024883.1"/>
</dbReference>
<dbReference type="Pfam" id="PF01569">
    <property type="entry name" value="PAP2"/>
    <property type="match status" value="1"/>
</dbReference>
<gene>
    <name evidence="2" type="ORF">SBX37_14055</name>
    <name evidence="3" type="ORF">VIM7927_00450</name>
</gene>
<evidence type="ECO:0000313" key="3">
    <source>
        <dbReference type="EMBL" id="SMR99226.1"/>
    </source>
</evidence>
<evidence type="ECO:0000313" key="2">
    <source>
        <dbReference type="EMBL" id="MDW6003978.1"/>
    </source>
</evidence>
<dbReference type="Proteomes" id="UP001283366">
    <property type="component" value="Unassembled WGS sequence"/>
</dbReference>